<dbReference type="Proteomes" id="UP000276776">
    <property type="component" value="Unassembled WGS sequence"/>
</dbReference>
<gene>
    <name evidence="2" type="ORF">TCLT_LOCUS8588</name>
</gene>
<name>A0A158RCR5_THECL</name>
<dbReference type="AlphaFoldDB" id="A0A158RCR5"/>
<dbReference type="WBParaSite" id="TCLT_0000859901-mRNA-1">
    <property type="protein sequence ID" value="TCLT_0000859901-mRNA-1"/>
    <property type="gene ID" value="TCLT_0000859901"/>
</dbReference>
<evidence type="ECO:0000313" key="3">
    <source>
        <dbReference type="Proteomes" id="UP000276776"/>
    </source>
</evidence>
<evidence type="ECO:0000256" key="1">
    <source>
        <dbReference type="SAM" id="MobiDB-lite"/>
    </source>
</evidence>
<proteinExistence type="predicted"/>
<protein>
    <submittedName>
        <fullName evidence="4">Cysteine/serine-rich nuclear protein 2</fullName>
    </submittedName>
</protein>
<accession>A0A158RCR5</accession>
<keyword evidence="3" id="KW-1185">Reference proteome</keyword>
<evidence type="ECO:0000313" key="2">
    <source>
        <dbReference type="EMBL" id="VDN06162.1"/>
    </source>
</evidence>
<dbReference type="EMBL" id="UYYF01004655">
    <property type="protein sequence ID" value="VDN06162.1"/>
    <property type="molecule type" value="Genomic_DNA"/>
</dbReference>
<organism evidence="4">
    <name type="scientific">Thelazia callipaeda</name>
    <name type="common">Oriental eyeworm</name>
    <name type="synonym">Parasitic nematode</name>
    <dbReference type="NCBI Taxonomy" id="103827"/>
    <lineage>
        <taxon>Eukaryota</taxon>
        <taxon>Metazoa</taxon>
        <taxon>Ecdysozoa</taxon>
        <taxon>Nematoda</taxon>
        <taxon>Chromadorea</taxon>
        <taxon>Rhabditida</taxon>
        <taxon>Spirurina</taxon>
        <taxon>Spiruromorpha</taxon>
        <taxon>Thelazioidea</taxon>
        <taxon>Thelaziidae</taxon>
        <taxon>Thelazia</taxon>
    </lineage>
</organism>
<reference evidence="4" key="1">
    <citation type="submission" date="2016-04" db="UniProtKB">
        <authorList>
            <consortium name="WormBaseParasite"/>
        </authorList>
    </citation>
    <scope>IDENTIFICATION</scope>
</reference>
<reference evidence="2 3" key="2">
    <citation type="submission" date="2018-11" db="EMBL/GenBank/DDBJ databases">
        <authorList>
            <consortium name="Pathogen Informatics"/>
        </authorList>
    </citation>
    <scope>NUCLEOTIDE SEQUENCE [LARGE SCALE GENOMIC DNA]</scope>
</reference>
<sequence length="198" mass="22177">MGHEERKTASETVTGNSGKTDEVVKSPASIPEPESPIPPKPSQEEVWPEKNSKINLREAKKCRRGMNLKLAFKRDKHGTLNLLTGHESDRATAYQPESSKGNDFRPISCVKPLQVDNAMCGTCHAVGCCYEKVATCRLRGAKRWWFPLIMSHQCRWNTKTLPGKMTRNAVTYGLEILWGTCEDCGSCGNEITYITLLY</sequence>
<evidence type="ECO:0000313" key="4">
    <source>
        <dbReference type="WBParaSite" id="TCLT_0000859901-mRNA-1"/>
    </source>
</evidence>
<feature type="region of interest" description="Disordered" evidence="1">
    <location>
        <begin position="1"/>
        <end position="50"/>
    </location>
</feature>